<dbReference type="InterPro" id="IPR019421">
    <property type="entry name" value="7TM_GPCR_serpentine_rcpt_Srd"/>
</dbReference>
<feature type="transmembrane region" description="Helical" evidence="6">
    <location>
        <begin position="100"/>
        <end position="121"/>
    </location>
</feature>
<keyword evidence="3 6" id="KW-0812">Transmembrane</keyword>
<evidence type="ECO:0000256" key="1">
    <source>
        <dbReference type="ARBA" id="ARBA00004141"/>
    </source>
</evidence>
<name>A0A7I4YBX5_HAECO</name>
<evidence type="ECO:0000256" key="2">
    <source>
        <dbReference type="ARBA" id="ARBA00009166"/>
    </source>
</evidence>
<organism evidence="7 8">
    <name type="scientific">Haemonchus contortus</name>
    <name type="common">Barber pole worm</name>
    <dbReference type="NCBI Taxonomy" id="6289"/>
    <lineage>
        <taxon>Eukaryota</taxon>
        <taxon>Metazoa</taxon>
        <taxon>Ecdysozoa</taxon>
        <taxon>Nematoda</taxon>
        <taxon>Chromadorea</taxon>
        <taxon>Rhabditida</taxon>
        <taxon>Rhabditina</taxon>
        <taxon>Rhabditomorpha</taxon>
        <taxon>Strongyloidea</taxon>
        <taxon>Trichostrongylidae</taxon>
        <taxon>Haemonchus</taxon>
    </lineage>
</organism>
<evidence type="ECO:0000256" key="5">
    <source>
        <dbReference type="ARBA" id="ARBA00023136"/>
    </source>
</evidence>
<reference evidence="8" key="1">
    <citation type="submission" date="2020-12" db="UniProtKB">
        <authorList>
            <consortium name="WormBaseParasite"/>
        </authorList>
    </citation>
    <scope>IDENTIFICATION</scope>
    <source>
        <strain evidence="8">MHco3</strain>
    </source>
</reference>
<protein>
    <submittedName>
        <fullName evidence="8">G protein-coupled receptor</fullName>
    </submittedName>
</protein>
<evidence type="ECO:0000256" key="6">
    <source>
        <dbReference type="SAM" id="Phobius"/>
    </source>
</evidence>
<dbReference type="Pfam" id="PF10317">
    <property type="entry name" value="7TM_GPCR_Srd"/>
    <property type="match status" value="2"/>
</dbReference>
<comment type="subcellular location">
    <subcellularLocation>
        <location evidence="1">Membrane</location>
        <topology evidence="1">Multi-pass membrane protein</topology>
    </subcellularLocation>
</comment>
<dbReference type="PANTHER" id="PTHR22945">
    <property type="entry name" value="SERPENTINE RECEPTOR, CLASS D DELTA"/>
    <property type="match status" value="1"/>
</dbReference>
<dbReference type="InterPro" id="IPR050920">
    <property type="entry name" value="Nematode_rcpt-like_delta"/>
</dbReference>
<keyword evidence="5 6" id="KW-0472">Membrane</keyword>
<evidence type="ECO:0000313" key="8">
    <source>
        <dbReference type="WBParaSite" id="HCON_00075685-00001"/>
    </source>
</evidence>
<keyword evidence="7" id="KW-1185">Reference proteome</keyword>
<sequence>MQESRISTFFYGPCTYFGPAVCTSEFSFVFSCHIHGFHSLFISFIYRFYVLKYTQPQTLKIVFALSTNNEPQVKINVEKELGYSIGSECFTVFNFNEWAFIIPVLYISLPPVPIYIAIFTLRRLIISTISVHTTMSQRTRQLHSQLLQALAIQTCLPVLYLVAETVQAIDFLNIYHHPLMEYSISYLVVPIPALNPLVSLYFIGPYRVWIRDKLLGQNKVSVSSKAVSVLF</sequence>
<dbReference type="PANTHER" id="PTHR22945:SF40">
    <property type="entry name" value="SERPENTINE RECEPTOR, CLASS D (DELTA)-RELATED"/>
    <property type="match status" value="1"/>
</dbReference>
<evidence type="ECO:0000256" key="4">
    <source>
        <dbReference type="ARBA" id="ARBA00022989"/>
    </source>
</evidence>
<dbReference type="WBParaSite" id="HCON_00075685-00001">
    <property type="protein sequence ID" value="HCON_00075685-00001"/>
    <property type="gene ID" value="HCON_00075685"/>
</dbReference>
<evidence type="ECO:0000256" key="3">
    <source>
        <dbReference type="ARBA" id="ARBA00022692"/>
    </source>
</evidence>
<keyword evidence="4 6" id="KW-1133">Transmembrane helix</keyword>
<dbReference type="GO" id="GO:0016020">
    <property type="term" value="C:membrane"/>
    <property type="evidence" value="ECO:0007669"/>
    <property type="project" value="UniProtKB-SubCell"/>
</dbReference>
<feature type="transmembrane region" description="Helical" evidence="6">
    <location>
        <begin position="183"/>
        <end position="203"/>
    </location>
</feature>
<proteinExistence type="inferred from homology"/>
<dbReference type="Proteomes" id="UP000025227">
    <property type="component" value="Unplaced"/>
</dbReference>
<evidence type="ECO:0000313" key="7">
    <source>
        <dbReference type="Proteomes" id="UP000025227"/>
    </source>
</evidence>
<dbReference type="OrthoDB" id="5859769at2759"/>
<dbReference type="AlphaFoldDB" id="A0A7I4YBX5"/>
<accession>A0A7I4YBX5</accession>
<dbReference type="OMA" id="MEYSISY"/>
<comment type="similarity">
    <text evidence="2">Belongs to the nematode receptor-like protein srd family.</text>
</comment>